<keyword evidence="3" id="KW-0963">Cytoplasm</keyword>
<evidence type="ECO:0000313" key="11">
    <source>
        <dbReference type="EMBL" id="CAF1306102.1"/>
    </source>
</evidence>
<dbReference type="SUPFAM" id="SSF49354">
    <property type="entry name" value="PapD-like"/>
    <property type="match status" value="1"/>
</dbReference>
<evidence type="ECO:0008006" key="13">
    <source>
        <dbReference type="Google" id="ProtNLM"/>
    </source>
</evidence>
<dbReference type="PANTHER" id="PTHR23053">
    <property type="entry name" value="DLEC1 DELETED IN LUNG AND ESOPHAGEAL CANCER 1"/>
    <property type="match status" value="1"/>
</dbReference>
<feature type="region of interest" description="Disordered" evidence="6">
    <location>
        <begin position="3884"/>
        <end position="4011"/>
    </location>
</feature>
<dbReference type="GO" id="GO:0005930">
    <property type="term" value="C:axoneme"/>
    <property type="evidence" value="ECO:0007669"/>
    <property type="project" value="TreeGrafter"/>
</dbReference>
<feature type="domain" description="HYDIN/VesB/CFA65-like Ig-like" evidence="8">
    <location>
        <begin position="1338"/>
        <end position="1434"/>
    </location>
</feature>
<feature type="compositionally biased region" description="Basic and acidic residues" evidence="6">
    <location>
        <begin position="2636"/>
        <end position="2656"/>
    </location>
</feature>
<evidence type="ECO:0000256" key="2">
    <source>
        <dbReference type="ARBA" id="ARBA00004496"/>
    </source>
</evidence>
<sequence>MLFDQKPTIDTGGAPLSLPTNYESKVIAPRNPTLNRGSKIEPKFTPSTFLKEMSLDTQQKLLSTREMYLPKIIALSDMSETSLQTTSKVDIDEPLFQPYPSDITFQKYEPFKTYEVPLLLRNNDKVARVVKVSQADTPYFTIIAPPNAFQKVAPGVALVFRIQFKPEEQRDYAHEILVATEREKFLIPIRAIGARAILDFPDSITFPSTPVKSTNTSKVLFVRNIGNREARFVLQINKPFHVSPENGLLPVGESMQVTIDFNPTVNGEMKDELIIIYDTGEKVYVNVYGVAQDINVRLEKRSIHFENTYLEMINQRTVTISNRSDQLVHFQWKLYPTEREEEQQKLRQLHALSEEEVDALQRLNINTNESPSAGPFDFGVLIQRTFINHRRQLTNESYLFANSNFRIDPLEGDIWPGGNLDIQILFKPNEARKYEQTAWLDVVGREQRLPLTLTGEGEGAKLEASFQTLDIGCVYVGSTHLYEVVLANKGFIEAHYHIRNTNSIFGSCFQFDPSSGIISIDNYQAIQITFHSEQLGQFNEIFNVEIDGNPHPLPITISGQVIGPTFYFDQAQLKFGLISYGFQTTLTCHLYNTSLVPMPFKLHIDQDKNKKSNLVSFDDDDDNNNIDDDDDINNHNNNNEFQIRPSRGIIPPQSDTKIYVDFIPKSIQKYDTFLHVDIDGVGKNIFSLPITAKSTVPRITLHNDILDLGRTFLNNPNERYIRLQNSTSLPMRYQFLYPHSGHLHFQSNDSEGVIDANTIRDIPITITIKQLGDITEKIEIHRVGARDPPLELEVTATGTGPVLFIEPNEIRFGTISVLDEHTQILSLSNESPIPAVFHCEFDKKNSCFSCIPNTGVVEPHTSLDVRVIAKLNDRLKFNEELIIHVEHSSPRTISVTAQGTGALIVPDIPIFPTLNLGSRFVGTSIIQRINFTNKGRRQLAVHFIPAGDTTAAYGVPRKIKINNNNNNKDTELNRSSHQTFRLEPERLEFAPGETRLLTITGFAVQPKIVDEIFTCLAIIGRSTGRDKLLSLKIHCEFVEPLMSFSKTDLYFRVEYNEQTIIDGLHTLISSELTFSNISAIDLTANLRVKHPFLLKSESNDDSSSTTPLDSIDETTPDIPPGFTLTKKVKILTGMSYTENVYFDPSANTKELSWKCDEQLVFTYEEHAFTDIINLHGEVHYPNLLIEHTDLDFGCILNGTEVTRYVTMVNVSPLPVKYLWAFILDENDRNYTFEPQPQTTISSPQLNQTQIQSRPWSENFEQQQQITYDTTNLTPKLEEIFDISPFFGCLQPGEIEKTAIRFYGHPGIKTAVKAICQIENGPVYELYLHGQASYMAYRLNTHELNFGDIPFDKTTTHTLTLTNVGSVPLDFHFLNLNNLNNNQQYVQIDVEPESGICKPYTSTIITIKFLPNLPEKFEKILYLQIAHFQPDEIHLIGTGMFNRLEIDLPRFIINNSIEEQLYEQIKEKSDNETFLQNQLDKLIVKNFIEKSNEINSQFVESIEQSNLFQQQQQSINLSNQSLSVSTTSLSKRSTISKSIPILPDYIVDFNYIILGTVRQQIIHIKNPTNNNITFRVDRLSYKNTGFSFDCDHIKNLPPGEVIPITITFDPRGANLELGSVECRVPVEVTSGPTFHLRLKAIVTMPDLNISNDTLDFGTVKCGECKIATIQLRNPQEIRCEWIAAYPGEDSNGKQVGRFLRRGNTSANRRKPSTRIFEVLPPSGILLPGHKTNIQIKFTPTEETNYESRVLLRINQSSQRLMIICRGVGLEPQVIIGQMHGDIFEPTTSIVFNPILTHSQGDEQDIVIRNPCPFPIEIYNLEFDKQYLEEEKILRLLPGYDENNNILLPTRAAGDKLPAELQKFYEDVVKRAEEEKQGDVTKRTDETPFPIDGIESNGVELTSASQQPTTSGERIGDRTTSNSIGEPTESIADKSETTLKRVAEKIINYDMTPVAQALARHLGIDLSSDGIQARNRRGIAVIVHGPPGSGKTMISREISQRYECALLNLDQVIIDAIDSSQRSEYAQRAYLMCHDAFEKHVEEQRTIEADVDHAPTTQLGTHTKKVPDKKKKTSEVVDPNAQPTTIEAQPLTSPPSVKFKIHKNPLSHINGDLSETRNETDDNLDDTDDQEELMTYVLTEDIFVEILAARLQRADCIHGVVFDSLETSFLANSAQAAIAVLKAINNRSYIYAIITNFSYSKYKEAQARADEIHRFEEQQREQNENEYVEEMGEDEYDALPEEEKQRIDQKRLQRKKDRILKEQRNKEEKARLEQERLLLKEAELQKKQKKTGSNPAAAGKTGVAPASGSDKGASAVAAAANTAGGKTSARPTLISARGPPVSDRPNVKVEVTNSEESEKKKTTKGDSKSAKETTVKDDTDTSTNLAKASVTSDADDEKEKKKDRELLVKFKTFEFYRNDLLNVFDLWDRTKGITRSPPTPTNQSDEDHMFGAMGTGTAMKKPIQKKDKGKKSDTKDKEKLEKTDETGQIGTPNQQQLASITPTNLDESGQPIKDDSKKQSPSGSDEIINIPTIQIDTPIDYSSNQPIPSELMDSIKNRLPVLDQVLDGMGQGPRGPPVPRPFEFSVAPFPELRTNPPCAEYGQYFFVATHENDPNLYPEDGKLKDSKTPEPPYTADDVDGKDTGPKGRRSRGDRESITAKRKTSGGPGGSSEGKTTARVTSKAGSRFGGKQSPTHHSSDGQDGASESSLEKLLPRIVRFRWIIPANSEVRIRLRFISSEVGQFDQTISFEIVGTKRNYKIFCRGVCTFPTISREPRTVFPNRQKTRKPNEIVHKKFILSTEQYDFGPLVLGKDINKIRAGTYPTNIETLTIDNTSPMDVEALFCFLNEVEPSKAAFFLEPSEMHLKSGESKTLKIMANPPREGHFEDSLVCCIKENPEPIVYKLCCDGCTPELQIEPTSFDFGQVLLYRKESRIIRLKNTKLIPVRWRLIGIGQDGIGQEFSTKTDTGIVEPLSTYELQLNYYASRPRSPASQKNKLQLKLEISDTEGMPGAIKTVNIPVFVEPYDIVLDMTFQKGNDRGIDFGNVRVNQETKQSCILKNKGKREIKYKFELVPDTKSKIDTSKFFEIVPKQGTLAAGGDRNAQATSVNIIFKPTTEIHLREAEIIVVSVINVAPVPKGTESGGQLNQSTTHIGASQSTLKGGSEAGAIRNIATTQQQPVALPVEEEVARIRLKISAKATYSKFVLMPEKEVNFGPMPMGTSRRIEKFIIENHGEHDFKYIISKYQREASPQKLNLKEYKKVSPPNRADSAMSAKTVRKYDQSRDVPTQGRLQVGPFIISPAFAMIMPNGNTTVSVECIPESDVPRKFEEEILIDIADKNPADYPQGLVYKLKSELIVPQIDTSDISSIFEEHRLVRNLSSFQNIADVVTGGVYGEEERRFQFRNVIVSRTAKARFKITNSQKVPVDITLALRPTSKSQRVVEAFELDANRAQIPPYSSYYAVVSFTPTSMQSYSAIFDVIVDGQLKTNKDTRIAPNFSFEIHGEGHLPRVTILRPAIRNKKAQAMMIFNKLLLGRQGTQQLLLVNDGVLPAKVDFYLHDVENVFSIETSNENPHPEILVINDLTRKATAASAIFEIGQKLALDILFKPKSTQGPQRYEAALRLVVVDNQYEDTIVQLIGESYTDDITLDNIHGLVMSDETLAIESGQQTIVEEDAPVSVSNTINFGEVHLNETRQILFSITNHHQKDSVRFEWPEHSHCTFSPRIGHLHASCTKDIQVTFKTNKPIQLTKEKILCSIIKITFDRPINEVPDWDDRMRSVRWIDVSQPIVDSTNPDIQRTNRPARKKVIEADIEPTHQRIEEQTRILDIYVSAIADYCRYKCSEFEIRYFDTAILQTRIHEVTITNRGKVSFNYSWQIHMEDNQRPFTPMIERDLPTPEPTDSTRKGHKGGTRTQPTNVPTTDSSTIQESPTAPSTSRGKDKTTKETSKSTGKDGQTGSKTKAARSSLKSNITTENLVEEKETENEQAFFTEGTNTTEVPRDDSESSVRSPPSIMTDVGYIPFTVEPDTGSIAVGASQVFKIKFAPLDVNDYQARLTCCIPNLETGKPGPVVAVRGRSILPFCHFELEESDYLASGRRRLDLLVNTGSSQAPATFIDRQTRVIEFKAVGIGSSLNKSFSVLNPTDTDYTYRWICEDNLDLTRQPSFVCRTVQGKIGSGKGVLMSFDFFPRSFGIIESMYRFEIPKHSLSVPFLLVGQVNEPQILFDRTFISFHPTLIGHHVEEILTLINKENRSFHYQFLERCFINGTTNNDLIIEPSSSGIISENTRLPLHLIFRPTQNRLYTYVLQCRIDETIELLNVNIKGEGFANLSNVQCETIDGNRYDLKSIQNGTNEIRFDDVLIGNIASRQIQISNDGKYAFDFNWLYDNEQDLTPFTITPIKGTISNSQKQICQITFEPRTREHRSLIQRSIQLNIINGLKYDLLLIGQTTTPNINFSFLSYNFGPCFIYRAGMPENTCQLIITNQDTKDHTIECLYQSTAQLMVDYKTGLISSKQSISCKFTFYPREQKIYRENIQFEIDGLTIINVMIEGEGIDFRVELAEPKHKILNLGALQAGKSVTREVCLVNRSRAQISNCYITLLPSENSITRDILTIQPTSPISLKARGGTTTVSVKFTPRSRLAPFVEQIFLKYGDLDVPMFAVRGCCQGYDITLDSDTLPFGAVGKDCSLTRKLILSNRGDIGGSFSWNLSQLRDTPFRVLPTNGYIAPGQDITIEFIFQPRTIRHDIRCDKLECRLEGTQSVYVTLSGSCVEVAPARETIIISTAVRTKELSKPIVLKNNTNTLWTLTPIISGEYFSGSETVIIEPNSTKNYELTYLPLTEGKHNGTLFFPLPDGNGLLYNVIGNAEPPRASGKFIREVPCKTPYVELLPIENWLKKPQRFRVTHETIKQDRPEVATTIKYLEFIDVAPKSKRDFKLQFYSYKECIQQIKIIFKNEQTQEYIWYDITFKSTVDKRNAPTIANIELTTHVRQQTSHDIILENPLPHKVTFQGQCSHPDILLPPEQVSIPANSQGSFNFTYMPLKAGKIETRLEINSAELGLYTYMLTLNALPARPERTLYFKAPLGNLQVLTAKFTSYARTKTDYVCKIDHPDFIVDRTVTAAPSSSPSTMEVSVDVTYEPSQLGDVRATLTISSPSTSDYIFPLVGLGELPKPQGPFTIKAGSNTTITFKNIFAQALTYTFNVDNPLFHVTKSQELIQARKSHRIVVSFDGSDTINKADIMAKLIVSCPKTTGATNTSSSSVQWIYYLKGITP</sequence>
<evidence type="ECO:0000259" key="9">
    <source>
        <dbReference type="Pfam" id="PF24291"/>
    </source>
</evidence>
<dbReference type="EMBL" id="CAJNOH010000674">
    <property type="protein sequence ID" value="CAF1100963.1"/>
    <property type="molecule type" value="Genomic_DNA"/>
</dbReference>
<feature type="domain" description="HYDIN/VesB/CFA65-like Ig-like" evidence="8">
    <location>
        <begin position="196"/>
        <end position="289"/>
    </location>
</feature>
<feature type="region of interest" description="Disordered" evidence="6">
    <location>
        <begin position="2056"/>
        <end position="2076"/>
    </location>
</feature>
<proteinExistence type="predicted"/>
<dbReference type="InterPro" id="IPR033768">
    <property type="entry name" value="Hydin_ADK"/>
</dbReference>
<evidence type="ECO:0000256" key="6">
    <source>
        <dbReference type="SAM" id="MobiDB-lite"/>
    </source>
</evidence>
<feature type="compositionally biased region" description="Basic and acidic residues" evidence="6">
    <location>
        <begin position="3936"/>
        <end position="3950"/>
    </location>
</feature>
<dbReference type="InterPro" id="IPR053879">
    <property type="entry name" value="HYDIN_VesB_CFA65-like_Ig"/>
</dbReference>
<feature type="domain" description="CFAP65 tenth Ig-like" evidence="9">
    <location>
        <begin position="1711"/>
        <end position="1771"/>
    </location>
</feature>
<dbReference type="GO" id="GO:1904158">
    <property type="term" value="P:axonemal central apparatus assembly"/>
    <property type="evidence" value="ECO:0007669"/>
    <property type="project" value="TreeGrafter"/>
</dbReference>
<dbReference type="InterPro" id="IPR027417">
    <property type="entry name" value="P-loop_NTPase"/>
</dbReference>
<dbReference type="PANTHER" id="PTHR23053:SF0">
    <property type="entry name" value="HYDROCEPHALUS-INDUCING PROTEIN HOMOLOG"/>
    <property type="match status" value="1"/>
</dbReference>
<evidence type="ECO:0000313" key="10">
    <source>
        <dbReference type="EMBL" id="CAF1100963.1"/>
    </source>
</evidence>
<evidence type="ECO:0000256" key="3">
    <source>
        <dbReference type="ARBA" id="ARBA00022490"/>
    </source>
</evidence>
<feature type="domain" description="HYDIN/VesB/CFA65-like Ig-like" evidence="8">
    <location>
        <begin position="4669"/>
        <end position="4766"/>
    </location>
</feature>
<keyword evidence="12" id="KW-1185">Reference proteome</keyword>
<dbReference type="Proteomes" id="UP000663854">
    <property type="component" value="Unassembled WGS sequence"/>
</dbReference>
<dbReference type="Proteomes" id="UP000663870">
    <property type="component" value="Unassembled WGS sequence"/>
</dbReference>
<dbReference type="Gene3D" id="2.60.40.10">
    <property type="entry name" value="Immunoglobulins"/>
    <property type="match status" value="22"/>
</dbReference>
<feature type="domain" description="HYDIN/VesB/CFA65-like Ig-like" evidence="8">
    <location>
        <begin position="802"/>
        <end position="898"/>
    </location>
</feature>
<feature type="compositionally biased region" description="Polar residues" evidence="6">
    <location>
        <begin position="3141"/>
        <end position="3159"/>
    </location>
</feature>
<feature type="region of interest" description="Disordered" evidence="6">
    <location>
        <begin position="1097"/>
        <end position="1117"/>
    </location>
</feature>
<feature type="compositionally biased region" description="Polar residues" evidence="6">
    <location>
        <begin position="3910"/>
        <end position="3935"/>
    </location>
</feature>
<dbReference type="InterPro" id="IPR013783">
    <property type="entry name" value="Ig-like_fold"/>
</dbReference>
<feature type="region of interest" description="Disordered" evidence="6">
    <location>
        <begin position="1870"/>
        <end position="1934"/>
    </location>
</feature>
<evidence type="ECO:0000256" key="4">
    <source>
        <dbReference type="ARBA" id="ARBA00023069"/>
    </source>
</evidence>
<feature type="compositionally biased region" description="Basic and acidic residues" evidence="6">
    <location>
        <begin position="2239"/>
        <end position="2249"/>
    </location>
</feature>
<dbReference type="GO" id="GO:0003341">
    <property type="term" value="P:cilium movement"/>
    <property type="evidence" value="ECO:0007669"/>
    <property type="project" value="TreeGrafter"/>
</dbReference>
<feature type="compositionally biased region" description="Basic and acidic residues" evidence="6">
    <location>
        <begin position="1870"/>
        <end position="1884"/>
    </location>
</feature>
<dbReference type="EMBL" id="CAJNOL010001179">
    <property type="protein sequence ID" value="CAF1306102.1"/>
    <property type="molecule type" value="Genomic_DNA"/>
</dbReference>
<evidence type="ECO:0000256" key="1">
    <source>
        <dbReference type="ARBA" id="ARBA00004138"/>
    </source>
</evidence>
<feature type="region of interest" description="Disordered" evidence="6">
    <location>
        <begin position="614"/>
        <end position="640"/>
    </location>
</feature>
<dbReference type="Pfam" id="PF14874">
    <property type="entry name" value="PapD-like"/>
    <property type="match status" value="1"/>
</dbReference>
<comment type="caution">
    <text evidence="11">The sequence shown here is derived from an EMBL/GenBank/DDBJ whole genome shotgun (WGS) entry which is preliminary data.</text>
</comment>
<dbReference type="Pfam" id="PF22544">
    <property type="entry name" value="HYDIN_VesB_CFA65-like_Ig"/>
    <property type="match status" value="5"/>
</dbReference>
<dbReference type="InterPro" id="IPR056305">
    <property type="entry name" value="Ig_CFAP65_10th"/>
</dbReference>
<feature type="compositionally biased region" description="Basic and acidic residues" evidence="6">
    <location>
        <begin position="2462"/>
        <end position="2483"/>
    </location>
</feature>
<feature type="region of interest" description="Disordered" evidence="6">
    <location>
        <begin position="2610"/>
        <end position="2705"/>
    </location>
</feature>
<feature type="region of interest" description="Disordered" evidence="6">
    <location>
        <begin position="2428"/>
        <end position="2529"/>
    </location>
</feature>
<feature type="compositionally biased region" description="Acidic residues" evidence="6">
    <location>
        <begin position="617"/>
        <end position="631"/>
    </location>
</feature>
<feature type="region of interest" description="Disordered" evidence="6">
    <location>
        <begin position="3261"/>
        <end position="3283"/>
    </location>
</feature>
<dbReference type="Pfam" id="PF17213">
    <property type="entry name" value="Hydin_ADK"/>
    <property type="match status" value="1"/>
</dbReference>
<feature type="compositionally biased region" description="Polar residues" evidence="6">
    <location>
        <begin position="2670"/>
        <end position="2681"/>
    </location>
</feature>
<keyword evidence="4" id="KW-0969">Cilium</keyword>
<protein>
    <recommendedName>
        <fullName evidence="13">MSP domain-containing protein</fullName>
    </recommendedName>
</protein>
<feature type="compositionally biased region" description="Polar residues" evidence="6">
    <location>
        <begin position="1897"/>
        <end position="1923"/>
    </location>
</feature>
<dbReference type="InterPro" id="IPR008962">
    <property type="entry name" value="PapD-like_sf"/>
</dbReference>
<dbReference type="Gene3D" id="3.40.50.300">
    <property type="entry name" value="P-loop containing nucleotide triphosphate hydrolases"/>
    <property type="match status" value="1"/>
</dbReference>
<evidence type="ECO:0000256" key="5">
    <source>
        <dbReference type="ARBA" id="ARBA00023273"/>
    </source>
</evidence>
<evidence type="ECO:0000313" key="12">
    <source>
        <dbReference type="Proteomes" id="UP000663870"/>
    </source>
</evidence>
<name>A0A815E1C4_9BILA</name>
<feature type="region of interest" description="Disordered" evidence="6">
    <location>
        <begin position="2320"/>
        <end position="2401"/>
    </location>
</feature>
<dbReference type="Pfam" id="PF24291">
    <property type="entry name" value="Ig_CFAP65"/>
    <property type="match status" value="1"/>
</dbReference>
<organism evidence="11 12">
    <name type="scientific">Rotaria sordida</name>
    <dbReference type="NCBI Taxonomy" id="392033"/>
    <lineage>
        <taxon>Eukaryota</taxon>
        <taxon>Metazoa</taxon>
        <taxon>Spiralia</taxon>
        <taxon>Gnathifera</taxon>
        <taxon>Rotifera</taxon>
        <taxon>Eurotatoria</taxon>
        <taxon>Bdelloidea</taxon>
        <taxon>Philodinida</taxon>
        <taxon>Philodinidae</taxon>
        <taxon>Rotaria</taxon>
    </lineage>
</organism>
<evidence type="ECO:0000259" key="7">
    <source>
        <dbReference type="Pfam" id="PF17213"/>
    </source>
</evidence>
<accession>A0A815E1C4</accession>
<feature type="compositionally biased region" description="Polar residues" evidence="6">
    <location>
        <begin position="2486"/>
        <end position="2505"/>
    </location>
</feature>
<evidence type="ECO:0000259" key="8">
    <source>
        <dbReference type="Pfam" id="PF22544"/>
    </source>
</evidence>
<keyword evidence="5" id="KW-0966">Cell projection</keyword>
<dbReference type="InterPro" id="IPR033305">
    <property type="entry name" value="Hydin-like"/>
</dbReference>
<dbReference type="SUPFAM" id="SSF52540">
    <property type="entry name" value="P-loop containing nucleoside triphosphate hydrolases"/>
    <property type="match status" value="1"/>
</dbReference>
<feature type="compositionally biased region" description="Basic and acidic residues" evidence="6">
    <location>
        <begin position="2354"/>
        <end position="2377"/>
    </location>
</feature>
<reference evidence="11" key="1">
    <citation type="submission" date="2021-02" db="EMBL/GenBank/DDBJ databases">
        <authorList>
            <person name="Nowell W R."/>
        </authorList>
    </citation>
    <scope>NUCLEOTIDE SEQUENCE</scope>
</reference>
<comment type="subcellular location">
    <subcellularLocation>
        <location evidence="1">Cell projection</location>
        <location evidence="1">Cilium</location>
    </subcellularLocation>
    <subcellularLocation>
        <location evidence="2">Cytoplasm</location>
    </subcellularLocation>
</comment>
<feature type="domain" description="Hydin adenylate kinase-like" evidence="7">
    <location>
        <begin position="1978"/>
        <end position="2163"/>
    </location>
</feature>
<feature type="region of interest" description="Disordered" evidence="6">
    <location>
        <begin position="2283"/>
        <end position="2308"/>
    </location>
</feature>
<feature type="compositionally biased region" description="Polar residues" evidence="6">
    <location>
        <begin position="2379"/>
        <end position="2390"/>
    </location>
</feature>
<feature type="compositionally biased region" description="Basic residues" evidence="6">
    <location>
        <begin position="2060"/>
        <end position="2070"/>
    </location>
</feature>
<gene>
    <name evidence="11" type="ORF">JXQ802_LOCUS29761</name>
    <name evidence="10" type="ORF">PYM288_LOCUS19671</name>
</gene>
<feature type="compositionally biased region" description="Basic and acidic residues" evidence="6">
    <location>
        <begin position="2617"/>
        <end position="2626"/>
    </location>
</feature>
<feature type="region of interest" description="Disordered" evidence="6">
    <location>
        <begin position="3138"/>
        <end position="3160"/>
    </location>
</feature>
<feature type="region of interest" description="Disordered" evidence="6">
    <location>
        <begin position="2231"/>
        <end position="2250"/>
    </location>
</feature>
<feature type="domain" description="HYDIN/VesB/CFA65-like Ig-like" evidence="8">
    <location>
        <begin position="460"/>
        <end position="559"/>
    </location>
</feature>